<protein>
    <submittedName>
        <fullName evidence="2">Uncharacterized protein</fullName>
    </submittedName>
</protein>
<organism evidence="2">
    <name type="scientific">uncultured Caudovirales phage</name>
    <dbReference type="NCBI Taxonomy" id="2100421"/>
    <lineage>
        <taxon>Viruses</taxon>
        <taxon>Duplodnaviria</taxon>
        <taxon>Heunggongvirae</taxon>
        <taxon>Uroviricota</taxon>
        <taxon>Caudoviricetes</taxon>
        <taxon>Peduoviridae</taxon>
        <taxon>Maltschvirus</taxon>
        <taxon>Maltschvirus maltsch</taxon>
    </lineage>
</organism>
<feature type="region of interest" description="Disordered" evidence="1">
    <location>
        <begin position="321"/>
        <end position="342"/>
    </location>
</feature>
<reference evidence="2" key="1">
    <citation type="submission" date="2020-05" db="EMBL/GenBank/DDBJ databases">
        <authorList>
            <person name="Chiriac C."/>
            <person name="Salcher M."/>
            <person name="Ghai R."/>
            <person name="Kavagutti S V."/>
        </authorList>
    </citation>
    <scope>NUCLEOTIDE SEQUENCE</scope>
</reference>
<accession>A0A6J7WUQ9</accession>
<proteinExistence type="predicted"/>
<feature type="compositionally biased region" description="Low complexity" evidence="1">
    <location>
        <begin position="321"/>
        <end position="340"/>
    </location>
</feature>
<dbReference type="EMBL" id="LR798292">
    <property type="protein sequence ID" value="CAB5220568.1"/>
    <property type="molecule type" value="Genomic_DNA"/>
</dbReference>
<evidence type="ECO:0000256" key="1">
    <source>
        <dbReference type="SAM" id="MobiDB-lite"/>
    </source>
</evidence>
<sequence>MSFTALDAGMLKTIGDKLERLSKSFALGYQGTQSAGKTGLAALAAEQLDATMRSITLEDKDFILMKDIPTLKATTSVYLYNVKTQVRSGVDLAGFEAFLPQEDQAQYMRVAEVLKVYGIRKSITQMAMLSNEAGGFSLDIEKENDLNAALALSEQMERDLYIGGDYYNDGNGGIDATIASNPNGPIRSLRGVQANVREGDSSQRGIPGDFKGYGSNRSVVFDRKGFVLDRSFLDKVVTAVRDSRGAVAEAHCTTSQLAEFRSTFFPFERADLGALYAIRGANITNDEQQSLPIQTVGGVINFIPTVFKYMRQRPEVIVGSAGTPPSTPAASAVQSAAGSDSSHKAGEKYRYVVQAVNIAGMSAPSAGAEVTVSADGRAVELTITNVQGAEHYAVYRTPVEASGAAGLEMFIGKIVPARGATTKYVDKGAVVAGLDSVLFMPKDKNRAKLAILGSLLNKVDLGVMGLAQSSVYSSYVGCVVDRPRSFAVVDNCYQVREGL</sequence>
<gene>
    <name evidence="2" type="ORF">UFOVP244_6</name>
</gene>
<evidence type="ECO:0000313" key="2">
    <source>
        <dbReference type="EMBL" id="CAB5220568.1"/>
    </source>
</evidence>
<name>A0A6J7WUQ9_9CAUD</name>